<keyword evidence="3" id="KW-1185">Reference proteome</keyword>
<dbReference type="GO" id="GO:0017056">
    <property type="term" value="F:structural constituent of nuclear pore"/>
    <property type="evidence" value="ECO:0007669"/>
    <property type="project" value="InterPro"/>
</dbReference>
<gene>
    <name evidence="2" type="ORF">E2562_032778</name>
</gene>
<organism evidence="2 3">
    <name type="scientific">Oryza meyeriana var. granulata</name>
    <dbReference type="NCBI Taxonomy" id="110450"/>
    <lineage>
        <taxon>Eukaryota</taxon>
        <taxon>Viridiplantae</taxon>
        <taxon>Streptophyta</taxon>
        <taxon>Embryophyta</taxon>
        <taxon>Tracheophyta</taxon>
        <taxon>Spermatophyta</taxon>
        <taxon>Magnoliopsida</taxon>
        <taxon>Liliopsida</taxon>
        <taxon>Poales</taxon>
        <taxon>Poaceae</taxon>
        <taxon>BOP clade</taxon>
        <taxon>Oryzoideae</taxon>
        <taxon>Oryzeae</taxon>
        <taxon>Oryzinae</taxon>
        <taxon>Oryza</taxon>
        <taxon>Oryza meyeriana</taxon>
    </lineage>
</organism>
<evidence type="ECO:0000313" key="3">
    <source>
        <dbReference type="Proteomes" id="UP000479710"/>
    </source>
</evidence>
<feature type="compositionally biased region" description="Low complexity" evidence="1">
    <location>
        <begin position="44"/>
        <end position="56"/>
    </location>
</feature>
<dbReference type="EMBL" id="SPHZ02000002">
    <property type="protein sequence ID" value="KAF0930437.1"/>
    <property type="molecule type" value="Genomic_DNA"/>
</dbReference>
<dbReference type="PANTHER" id="PTHR31431:SF1">
    <property type="entry name" value="NUCLEOPORIN NUP188"/>
    <property type="match status" value="1"/>
</dbReference>
<feature type="region of interest" description="Disordered" evidence="1">
    <location>
        <begin position="18"/>
        <end position="56"/>
    </location>
</feature>
<sequence length="1998" mass="221912">RRLPVAARLPSFLLPNRKKHRAKSIRARDLQPRVSTPPPSLPMASGGAPATATSKSAPASLWWDPFVDLSDDLDRAAASPSAPVPDALAERIKAHHAWLRGSVSMFGKPNDASRIALDASEVVVGKQRLAVKPELKAAALRLSKCMNLDEVQSYILAKRTSENTPTALDSGTEEFVRQVSVQYYLERQCLLKCIRRIFVHANDGSDPTDAVREEASVLVSEEVEQRLLSIIGDSLASAFSVKGGAEFTISWLEETLIEINLIFDILFLFFYDNLSKCNGGLWITLCSIFKDMLSGSYDVGKFAVSVEAKNSFHYAKAQLLFILIETLDFESLLLMVRDEVPFSGGYSTFSVGDILEMDVEISKLPEFAVVESGPLILAWAVILCLVMSLPGSSTNLEIDHTSYVRRAFEFAPFNYLQGVLCSSIFRESDGPVSGFRGILRTFISAFVASYEISYQTEDSSLGMLLNILCEVYDGEESLCMQFWDKDSFIDGPIRSILHMVEKEYPFQISELIRFLSAVCNGSWPAQCVYNYLERMNGVTTLYSVPNIVTDNVNYRDQIEIHCPISIPGIEGITIPGGSHGYILKVLEDDVALVRWEFPHSGVFFLLVILAQDLHACNYKRACDIMDLLYKMVSSNKDLCFALLHADKLLAVQASQNLGYTEKHVRIDIVKIFCTSIFKYVEDVNNACVMSKTLGMLAEMLNCVPYHVFDVVLECGFFITQSGGVSSDWLLSGALARMLFATSEDSGDCSSLTTTVLDFAIQVLRKGAAADDIISSFIVFSVQYIMVKHMNWKYKKHSRWKITLKVFDLVKSCIDLKSFSPKLGGIIWEILLYDSSIHSVLLHILSMSTQLLEHSHGSYCGDLKEIEDIQLVLCCGLDIVFYMLSNLPEELVPSPPFVTMILSSSSKPLPFIPTAISLMSFQNSAIQVAAARVFSILCFAAYKAQPQLMENANFVVNGSEIWRLQASISCILDEVEKIDDCLVVAVFNLLTSAARYQPALLISLVEQSTQVQADSDNSMHKQNSKFSVLNPSGSNPRLIEQILGYIGRSTELMDRSPSILSGVLDLLKALWESGVQFTYVLEKLRSSRTFWENLSCCIRATFDGYPNDSIETVDEKLSLRYYCLGTIFEIMSYELFLQEKLLTESKTSDPAPDGSKQQKEPSVAHCPSDIVLKWFDSATVEDLIKHLSSNGNQNDDLHRAKVASCLCIIRLLAKLSSGDTGSMSFSLVKKIQLISSKLLQHRAFLTLLSQYCLHGYSGDQDLTNLIISDLYYHIHGELEGRQITPGPFQELLCFLLEFKVFEHNPLEQVQKTFPAANGISLFDVPHIRDELGVELWNHSDWKTYKEVAEKMLDIMSKANLMKCQVDAKLCTLRSFIAFLSVCTGTSSNKKFGLPGGGISITTTQSAVRCACKSLQSAVDSLTQVDISEVLFPPLSGQVELLLAITRILLNHAKQTRSSRHLYPVIVLLIKTSGASTSFLFNLMPSSPALKQPVKSLLVLLLSLFEFIYSKDDMKDGSEDVNIFGELSLLSMSLLPVLCKLADSREYSDLAIASMDIIVKGFLPSNVWVPILQKHFRLQVILQKCQTGALLCTQVILNFLLTMGRTKDGAKILQSANIFAFIKVLLSQMCLDDSSLRNSLSTQTKDVKIWGLGLAVVSSLNHCMDDDISRNSVANSTISFLSGQVPLMSSYLSAQSVNTHQSKKRTLLPKSQTSLAALCLTENILTLLCILAKYHFPRDTGMKEVDSELREIIIHLLAFISRGSARTGDSPNWNSAFICPPIIKEEMTLNEEPPLIRSKYGWFRFAASCTLSTPSVSGPPNAALSLVIRDKSPGDSDSMKQTRFTEMLAVQIYRIAFLIMKFLCSQAKEAVKRAEELEFLDLAHFPELPMPDILHGLQDQVVSIVTEVLEANVSTALNAETEGVCQLLLVILETSLYMELCVSQSCGIRPVLGRFEDFSKGIKAMVHASEKHSSFKPLVRSLAQITTLLYPGIVQSNNLM</sequence>
<reference evidence="2 3" key="1">
    <citation type="submission" date="2019-11" db="EMBL/GenBank/DDBJ databases">
        <title>Whole genome sequence of Oryza granulata.</title>
        <authorList>
            <person name="Li W."/>
        </authorList>
    </citation>
    <scope>NUCLEOTIDE SEQUENCE [LARGE SCALE GENOMIC DNA]</scope>
    <source>
        <strain evidence="3">cv. Menghai</strain>
        <tissue evidence="2">Leaf</tissue>
    </source>
</reference>
<feature type="non-terminal residue" evidence="2">
    <location>
        <position position="1"/>
    </location>
</feature>
<dbReference type="InterPro" id="IPR044840">
    <property type="entry name" value="Nup188"/>
</dbReference>
<dbReference type="GO" id="GO:0006405">
    <property type="term" value="P:RNA export from nucleus"/>
    <property type="evidence" value="ECO:0007669"/>
    <property type="project" value="TreeGrafter"/>
</dbReference>
<dbReference type="PANTHER" id="PTHR31431">
    <property type="entry name" value="NUCLEOPORIN NUP188 HOMOLOG"/>
    <property type="match status" value="1"/>
</dbReference>
<dbReference type="GO" id="GO:0044611">
    <property type="term" value="C:nuclear pore inner ring"/>
    <property type="evidence" value="ECO:0007669"/>
    <property type="project" value="TreeGrafter"/>
</dbReference>
<accession>A0A6G1F0L8</accession>
<evidence type="ECO:0000313" key="2">
    <source>
        <dbReference type="EMBL" id="KAF0930437.1"/>
    </source>
</evidence>
<proteinExistence type="predicted"/>
<protein>
    <submittedName>
        <fullName evidence="2">Uncharacterized protein</fullName>
    </submittedName>
</protein>
<dbReference type="OrthoDB" id="552259at2759"/>
<comment type="caution">
    <text evidence="2">The sequence shown here is derived from an EMBL/GenBank/DDBJ whole genome shotgun (WGS) entry which is preliminary data.</text>
</comment>
<name>A0A6G1F0L8_9ORYZ</name>
<dbReference type="GO" id="GO:0006606">
    <property type="term" value="P:protein import into nucleus"/>
    <property type="evidence" value="ECO:0007669"/>
    <property type="project" value="TreeGrafter"/>
</dbReference>
<evidence type="ECO:0000256" key="1">
    <source>
        <dbReference type="SAM" id="MobiDB-lite"/>
    </source>
</evidence>
<dbReference type="Proteomes" id="UP000479710">
    <property type="component" value="Unassembled WGS sequence"/>
</dbReference>